<name>A0A2L2XA20_9FIRM</name>
<accession>A0A2L2XA20</accession>
<evidence type="ECO:0000313" key="2">
    <source>
        <dbReference type="Proteomes" id="UP000239549"/>
    </source>
</evidence>
<protein>
    <submittedName>
        <fullName evidence="1">Uncharacterized protein</fullName>
    </submittedName>
</protein>
<gene>
    <name evidence="1" type="ORF">DCCM_2224</name>
</gene>
<dbReference type="AlphaFoldDB" id="A0A2L2XA20"/>
<keyword evidence="2" id="KW-1185">Reference proteome</keyword>
<dbReference type="Proteomes" id="UP000239549">
    <property type="component" value="Unassembled WGS sequence"/>
</dbReference>
<comment type="caution">
    <text evidence="1">The sequence shown here is derived from an EMBL/GenBank/DDBJ whole genome shotgun (WGS) entry which is preliminary data.</text>
</comment>
<evidence type="ECO:0000313" key="1">
    <source>
        <dbReference type="EMBL" id="GBF33127.1"/>
    </source>
</evidence>
<dbReference type="EMBL" id="BFAV01000073">
    <property type="protein sequence ID" value="GBF33127.1"/>
    <property type="molecule type" value="Genomic_DNA"/>
</dbReference>
<reference evidence="2" key="1">
    <citation type="submission" date="2018-02" db="EMBL/GenBank/DDBJ databases">
        <title>Genome sequence of Desulfocucumis palustris strain NAW-5.</title>
        <authorList>
            <person name="Watanabe M."/>
            <person name="Kojima H."/>
            <person name="Fukui M."/>
        </authorList>
    </citation>
    <scope>NUCLEOTIDE SEQUENCE [LARGE SCALE GENOMIC DNA]</scope>
    <source>
        <strain evidence="2">NAW-5</strain>
    </source>
</reference>
<sequence>MAINMKEFNVKPLLLKALHWQVGLNLVPYLYRGVVTQ</sequence>
<proteinExistence type="predicted"/>
<organism evidence="1 2">
    <name type="scientific">Desulfocucumis palustris</name>
    <dbReference type="NCBI Taxonomy" id="1898651"/>
    <lineage>
        <taxon>Bacteria</taxon>
        <taxon>Bacillati</taxon>
        <taxon>Bacillota</taxon>
        <taxon>Clostridia</taxon>
        <taxon>Eubacteriales</taxon>
        <taxon>Desulfocucumaceae</taxon>
        <taxon>Desulfocucumis</taxon>
    </lineage>
</organism>